<evidence type="ECO:0000313" key="3">
    <source>
        <dbReference type="Proteomes" id="UP000007115"/>
    </source>
</evidence>
<name>G9N1D3_HYPVG</name>
<gene>
    <name evidence="2" type="ORF">TRIVIDRAFT_231349</name>
</gene>
<protein>
    <submittedName>
        <fullName evidence="2">Uncharacterized protein</fullName>
    </submittedName>
</protein>
<dbReference type="HOGENOM" id="CLU_019897_0_0_1"/>
<evidence type="ECO:0000256" key="1">
    <source>
        <dbReference type="SAM" id="MobiDB-lite"/>
    </source>
</evidence>
<accession>G9N1D3</accession>
<dbReference type="GeneID" id="25792390"/>
<evidence type="ECO:0000313" key="2">
    <source>
        <dbReference type="EMBL" id="EHK19563.1"/>
    </source>
</evidence>
<organism evidence="2 3">
    <name type="scientific">Hypocrea virens (strain Gv29-8 / FGSC 10586)</name>
    <name type="common">Gliocladium virens</name>
    <name type="synonym">Trichoderma virens</name>
    <dbReference type="NCBI Taxonomy" id="413071"/>
    <lineage>
        <taxon>Eukaryota</taxon>
        <taxon>Fungi</taxon>
        <taxon>Dikarya</taxon>
        <taxon>Ascomycota</taxon>
        <taxon>Pezizomycotina</taxon>
        <taxon>Sordariomycetes</taxon>
        <taxon>Hypocreomycetidae</taxon>
        <taxon>Hypocreales</taxon>
        <taxon>Hypocreaceae</taxon>
        <taxon>Trichoderma</taxon>
    </lineage>
</organism>
<dbReference type="AlphaFoldDB" id="G9N1D3"/>
<dbReference type="EMBL" id="ABDF02000083">
    <property type="protein sequence ID" value="EHK19563.1"/>
    <property type="molecule type" value="Genomic_DNA"/>
</dbReference>
<feature type="region of interest" description="Disordered" evidence="1">
    <location>
        <begin position="679"/>
        <end position="749"/>
    </location>
</feature>
<feature type="compositionally biased region" description="Basic and acidic residues" evidence="1">
    <location>
        <begin position="690"/>
        <end position="708"/>
    </location>
</feature>
<proteinExistence type="predicted"/>
<sequence>MADLWDYVSRLETTTRTDDGAYDQVLAVSQGLINDHFEALFDLYKGELSKLYFKDPAIGTFEGTLQAPKVLIPGADEPSANLNEVLLLVRFDDGSLKSADGKTEIEDLKHWTFAVRVPVVPEALPDPSTITDPKKRKRAEEKRQRIRERFDHPGDYTVERLYMKLSSANWNSLDNERSVAGLDSEGKPVPYWEWKSDEDNVSTARRLALWLGEWADSFERDAHNSLGLSFKPPTVDSVMPSYVPRDVLHQVHQYKSEPNGAENGQTGFGGAGDCNCLLYLEMVQGGGVKPSEPRLLWSGNFATQPSPNNPAVNATFLLNHQIFFGKYLLPEFRSLNQAIDVYHYKFYWEVKKPTDNWPLYLPWVIGYDPNYPSVNDSKYDYTPIYDPKNAHKVISYQWNKVNEQPLRVEKKPGKSHWGRAKTKDTMNTTLRWDTGNAELTLSGTTIVDEFEEWTHTEDAWDNPTSYNYDKYTVEWSIKMRIVPENDTNLVSHLNIVVDPPPPGKSSYVQVTAEHNPYNMKTLDHTAVLTEDITTRMTRELDRIIGNIRKHLKAAGRFTYPGSGTLIFEDAVIGRYGDLNAKVRYAKLKHKDWVIKVPRVESGQPPKFVEVKPKIKTSQPLISSHSLSWSTSPIRALQPDQTLTIRGVNNTTEAVRFAAITLGFRSGKVKDCIFTTSDYEYQENKPPAPPSEKETEREKEKEKDKDTDKTTAGAESHGYLSKLKDRLTGSGSRSDSNPPPKKGIVKISRSDDVPQLATTVNKTGEKEGAASWEITIATVSGKTLVLPPNAWVEVSVTAETAFAQMHPVSINESIRNDKGKDIGHFDQPIVVRVS</sequence>
<reference evidence="2 3" key="1">
    <citation type="journal article" date="2011" name="Genome Biol.">
        <title>Comparative genome sequence analysis underscores mycoparasitism as the ancestral life style of Trichoderma.</title>
        <authorList>
            <person name="Kubicek C.P."/>
            <person name="Herrera-Estrella A."/>
            <person name="Seidl-Seiboth V."/>
            <person name="Martinez D.A."/>
            <person name="Druzhinina I.S."/>
            <person name="Thon M."/>
            <person name="Zeilinger S."/>
            <person name="Casas-Flores S."/>
            <person name="Horwitz B.A."/>
            <person name="Mukherjee P.K."/>
            <person name="Mukherjee M."/>
            <person name="Kredics L."/>
            <person name="Alcaraz L.D."/>
            <person name="Aerts A."/>
            <person name="Antal Z."/>
            <person name="Atanasova L."/>
            <person name="Cervantes-Badillo M.G."/>
            <person name="Challacombe J."/>
            <person name="Chertkov O."/>
            <person name="McCluskey K."/>
            <person name="Coulpier F."/>
            <person name="Deshpande N."/>
            <person name="von Doehren H."/>
            <person name="Ebbole D.J."/>
            <person name="Esquivel-Naranjo E.U."/>
            <person name="Fekete E."/>
            <person name="Flipphi M."/>
            <person name="Glaser F."/>
            <person name="Gomez-Rodriguez E.Y."/>
            <person name="Gruber S."/>
            <person name="Han C."/>
            <person name="Henrissat B."/>
            <person name="Hermosa R."/>
            <person name="Hernandez-Onate M."/>
            <person name="Karaffa L."/>
            <person name="Kosti I."/>
            <person name="Le Crom S."/>
            <person name="Lindquist E."/>
            <person name="Lucas S."/>
            <person name="Luebeck M."/>
            <person name="Luebeck P.S."/>
            <person name="Margeot A."/>
            <person name="Metz B."/>
            <person name="Misra M."/>
            <person name="Nevalainen H."/>
            <person name="Omann M."/>
            <person name="Packer N."/>
            <person name="Perrone G."/>
            <person name="Uresti-Rivera E.E."/>
            <person name="Salamov A."/>
            <person name="Schmoll M."/>
            <person name="Seiboth B."/>
            <person name="Shapiro H."/>
            <person name="Sukno S."/>
            <person name="Tamayo-Ramos J.A."/>
            <person name="Tisch D."/>
            <person name="Wiest A."/>
            <person name="Wilkinson H.H."/>
            <person name="Zhang M."/>
            <person name="Coutinho P.M."/>
            <person name="Kenerley C.M."/>
            <person name="Monte E."/>
            <person name="Baker S.E."/>
            <person name="Grigoriev I.V."/>
        </authorList>
    </citation>
    <scope>NUCLEOTIDE SEQUENCE [LARGE SCALE GENOMIC DNA]</scope>
    <source>
        <strain evidence="3">Gv29-8 / FGSC 10586</strain>
    </source>
</reference>
<dbReference type="OrthoDB" id="5429442at2759"/>
<dbReference type="RefSeq" id="XP_013953762.1">
    <property type="nucleotide sequence ID" value="XM_014098287.1"/>
</dbReference>
<dbReference type="Proteomes" id="UP000007115">
    <property type="component" value="Unassembled WGS sequence"/>
</dbReference>
<dbReference type="InParanoid" id="G9N1D3"/>
<dbReference type="VEuPathDB" id="FungiDB:TRIVIDRAFT_231349"/>
<dbReference type="eggNOG" id="ENOG502SPDR">
    <property type="taxonomic scope" value="Eukaryota"/>
</dbReference>
<comment type="caution">
    <text evidence="2">The sequence shown here is derived from an EMBL/GenBank/DDBJ whole genome shotgun (WGS) entry which is preliminary data.</text>
</comment>
<keyword evidence="3" id="KW-1185">Reference proteome</keyword>